<keyword evidence="2" id="KW-1185">Reference proteome</keyword>
<accession>A0A6L6HNA9</accession>
<sequence length="116" mass="12977">MALDVFQPPMRPSPGTGHAPEVNLRKASFGDGYVQASPAGLNHIRCVISFRWDYLTLNEARTIEGFLIAQGGYVPFYYTLNGEATPRKWTCAEWSLTEGYPCRFTATFKEDFTTAS</sequence>
<dbReference type="RefSeq" id="WP_154762897.1">
    <property type="nucleotide sequence ID" value="NZ_WMBT01000001.1"/>
</dbReference>
<name>A0A6L6HNA9_9RHOB</name>
<dbReference type="AlphaFoldDB" id="A0A6L6HNA9"/>
<proteinExistence type="predicted"/>
<gene>
    <name evidence="1" type="ORF">GIY56_00675</name>
</gene>
<evidence type="ECO:0000313" key="2">
    <source>
        <dbReference type="Proteomes" id="UP000481417"/>
    </source>
</evidence>
<organism evidence="1 2">
    <name type="scientific">Paracoccus lichenicola</name>
    <dbReference type="NCBI Taxonomy" id="2665644"/>
    <lineage>
        <taxon>Bacteria</taxon>
        <taxon>Pseudomonadati</taxon>
        <taxon>Pseudomonadota</taxon>
        <taxon>Alphaproteobacteria</taxon>
        <taxon>Rhodobacterales</taxon>
        <taxon>Paracoccaceae</taxon>
        <taxon>Paracoccus</taxon>
    </lineage>
</organism>
<dbReference type="InterPro" id="IPR010265">
    <property type="entry name" value="Phage_lambda_TipM"/>
</dbReference>
<comment type="caution">
    <text evidence="1">The sequence shown here is derived from an EMBL/GenBank/DDBJ whole genome shotgun (WGS) entry which is preliminary data.</text>
</comment>
<reference evidence="1 2" key="1">
    <citation type="submission" date="2019-11" db="EMBL/GenBank/DDBJ databases">
        <authorList>
            <person name="Lang L."/>
        </authorList>
    </citation>
    <scope>NUCLEOTIDE SEQUENCE [LARGE SCALE GENOMIC DNA]</scope>
    <source>
        <strain evidence="1 2">YIM 132242</strain>
    </source>
</reference>
<dbReference type="Pfam" id="PF05939">
    <property type="entry name" value="Phage_min_tail"/>
    <property type="match status" value="1"/>
</dbReference>
<protein>
    <submittedName>
        <fullName evidence="1">Phage tail protein</fullName>
    </submittedName>
</protein>
<dbReference type="Proteomes" id="UP000481417">
    <property type="component" value="Unassembled WGS sequence"/>
</dbReference>
<dbReference type="EMBL" id="WMBT01000001">
    <property type="protein sequence ID" value="MTD98797.1"/>
    <property type="molecule type" value="Genomic_DNA"/>
</dbReference>
<evidence type="ECO:0000313" key="1">
    <source>
        <dbReference type="EMBL" id="MTD98797.1"/>
    </source>
</evidence>